<dbReference type="PANTHER" id="PTHR10983">
    <property type="entry name" value="1-ACYLGLYCEROL-3-PHOSPHATE ACYLTRANSFERASE-RELATED"/>
    <property type="match status" value="1"/>
</dbReference>
<protein>
    <recommendedName>
        <fullName evidence="4">Reverse transcriptase RNase H-like domain-containing protein</fullName>
    </recommendedName>
</protein>
<dbReference type="Gene3D" id="3.30.70.2850">
    <property type="match status" value="1"/>
</dbReference>
<proteinExistence type="predicted"/>
<name>A0ABQ7DTF9_BRACR</name>
<keyword evidence="3" id="KW-1185">Reference proteome</keyword>
<evidence type="ECO:0000256" key="1">
    <source>
        <dbReference type="SAM" id="MobiDB-lite"/>
    </source>
</evidence>
<sequence length="235" mass="26657">MAMAAAVIVPLGLLFFISGLLVNLLQAICYVLVRPLSKNTYRKINRVLAETLWLELVWIVDWWAGVKIKVFTDNETFNRMVHMGEVCSVHKLKINLYKPEHYPKHTDITEAHLEETMTVMFLRKLEDAEHAINGIKVDEETGPKSGNETDNDDQAEAKGTEAVDLDADAQKRKKQATDEQGYEESCDDEKNEPSFTSGVDDLVMDNEDENTEVAYCGDPQVIWEELHNQLLNSAE</sequence>
<feature type="region of interest" description="Disordered" evidence="1">
    <location>
        <begin position="135"/>
        <end position="208"/>
    </location>
</feature>
<organism evidence="2 3">
    <name type="scientific">Brassica cretica</name>
    <name type="common">Mustard</name>
    <dbReference type="NCBI Taxonomy" id="69181"/>
    <lineage>
        <taxon>Eukaryota</taxon>
        <taxon>Viridiplantae</taxon>
        <taxon>Streptophyta</taxon>
        <taxon>Embryophyta</taxon>
        <taxon>Tracheophyta</taxon>
        <taxon>Spermatophyta</taxon>
        <taxon>Magnoliopsida</taxon>
        <taxon>eudicotyledons</taxon>
        <taxon>Gunneridae</taxon>
        <taxon>Pentapetalae</taxon>
        <taxon>rosids</taxon>
        <taxon>malvids</taxon>
        <taxon>Brassicales</taxon>
        <taxon>Brassicaceae</taxon>
        <taxon>Brassiceae</taxon>
        <taxon>Brassica</taxon>
    </lineage>
</organism>
<reference evidence="2 3" key="1">
    <citation type="journal article" date="2020" name="BMC Genomics">
        <title>Intraspecific diversification of the crop wild relative Brassica cretica Lam. using demographic model selection.</title>
        <authorList>
            <person name="Kioukis A."/>
            <person name="Michalopoulou V.A."/>
            <person name="Briers L."/>
            <person name="Pirintsos S."/>
            <person name="Studholme D.J."/>
            <person name="Pavlidis P."/>
            <person name="Sarris P.F."/>
        </authorList>
    </citation>
    <scope>NUCLEOTIDE SEQUENCE [LARGE SCALE GENOMIC DNA]</scope>
    <source>
        <strain evidence="3">cv. PFS-1207/04</strain>
    </source>
</reference>
<evidence type="ECO:0000313" key="2">
    <source>
        <dbReference type="EMBL" id="KAF3581328.1"/>
    </source>
</evidence>
<feature type="compositionally biased region" description="Acidic residues" evidence="1">
    <location>
        <begin position="180"/>
        <end position="190"/>
    </location>
</feature>
<gene>
    <name evidence="2" type="ORF">DY000_02032391</name>
</gene>
<evidence type="ECO:0000313" key="3">
    <source>
        <dbReference type="Proteomes" id="UP000266723"/>
    </source>
</evidence>
<dbReference type="Proteomes" id="UP000266723">
    <property type="component" value="Unassembled WGS sequence"/>
</dbReference>
<dbReference type="PANTHER" id="PTHR10983:SF24">
    <property type="entry name" value="1-ACYLGLYCEROL-3-PHOSPHATE O-ACYLTRANSFERASE 3, ISOFORM E-RELATED"/>
    <property type="match status" value="1"/>
</dbReference>
<dbReference type="EMBL" id="QGKV02000649">
    <property type="protein sequence ID" value="KAF3581328.1"/>
    <property type="molecule type" value="Genomic_DNA"/>
</dbReference>
<comment type="caution">
    <text evidence="2">The sequence shown here is derived from an EMBL/GenBank/DDBJ whole genome shotgun (WGS) entry which is preliminary data.</text>
</comment>
<evidence type="ECO:0008006" key="4">
    <source>
        <dbReference type="Google" id="ProtNLM"/>
    </source>
</evidence>
<accession>A0ABQ7DTF9</accession>